<dbReference type="PANTHER" id="PTHR44688">
    <property type="entry name" value="DNA-BINDING TRANSCRIPTIONAL ACTIVATOR DEVR_DOSR"/>
    <property type="match status" value="1"/>
</dbReference>
<organism evidence="5 6">
    <name type="scientific">Marinobacter salexigens</name>
    <dbReference type="NCBI Taxonomy" id="1925763"/>
    <lineage>
        <taxon>Bacteria</taxon>
        <taxon>Pseudomonadati</taxon>
        <taxon>Pseudomonadota</taxon>
        <taxon>Gammaproteobacteria</taxon>
        <taxon>Pseudomonadales</taxon>
        <taxon>Marinobacteraceae</taxon>
        <taxon>Marinobacter</taxon>
    </lineage>
</organism>
<keyword evidence="3" id="KW-0804">Transcription</keyword>
<dbReference type="EMBL" id="JAHKPV010000007">
    <property type="protein sequence ID" value="MBU2873733.1"/>
    <property type="molecule type" value="Genomic_DNA"/>
</dbReference>
<dbReference type="Proteomes" id="UP000753376">
    <property type="component" value="Unassembled WGS sequence"/>
</dbReference>
<name>A0ABS6A6K5_9GAMM</name>
<dbReference type="SMART" id="SM00421">
    <property type="entry name" value="HTH_LUXR"/>
    <property type="match status" value="1"/>
</dbReference>
<dbReference type="PROSITE" id="PS50043">
    <property type="entry name" value="HTH_LUXR_2"/>
    <property type="match status" value="1"/>
</dbReference>
<protein>
    <submittedName>
        <fullName evidence="5">LuxR C-terminal-related transcriptional regulator</fullName>
    </submittedName>
</protein>
<evidence type="ECO:0000259" key="4">
    <source>
        <dbReference type="PROSITE" id="PS50043"/>
    </source>
</evidence>
<keyword evidence="6" id="KW-1185">Reference proteome</keyword>
<feature type="domain" description="HTH luxR-type" evidence="4">
    <location>
        <begin position="1"/>
        <end position="61"/>
    </location>
</feature>
<accession>A0ABS6A6K5</accession>
<evidence type="ECO:0000256" key="1">
    <source>
        <dbReference type="ARBA" id="ARBA00023015"/>
    </source>
</evidence>
<evidence type="ECO:0000256" key="3">
    <source>
        <dbReference type="ARBA" id="ARBA00023163"/>
    </source>
</evidence>
<evidence type="ECO:0000313" key="5">
    <source>
        <dbReference type="EMBL" id="MBU2873733.1"/>
    </source>
</evidence>
<dbReference type="RefSeq" id="WP_216007625.1">
    <property type="nucleotide sequence ID" value="NZ_JAHKPV010000007.1"/>
</dbReference>
<keyword evidence="2" id="KW-0238">DNA-binding</keyword>
<keyword evidence="1" id="KW-0805">Transcription regulation</keyword>
<dbReference type="PANTHER" id="PTHR44688:SF16">
    <property type="entry name" value="DNA-BINDING TRANSCRIPTIONAL ACTIVATOR DEVR_DOSR"/>
    <property type="match status" value="1"/>
</dbReference>
<evidence type="ECO:0000313" key="6">
    <source>
        <dbReference type="Proteomes" id="UP000753376"/>
    </source>
</evidence>
<reference evidence="5 6" key="1">
    <citation type="submission" date="2021-05" db="EMBL/GenBank/DDBJ databases">
        <title>Draft genomes of bacteria isolated from model marine particles.</title>
        <authorList>
            <person name="Datta M.S."/>
            <person name="Schwartzman J.A."/>
            <person name="Enke T.N."/>
            <person name="Saavedra J."/>
            <person name="Cermak N."/>
            <person name="Cordero O.X."/>
        </authorList>
    </citation>
    <scope>NUCLEOTIDE SEQUENCE [LARGE SCALE GENOMIC DNA]</scope>
    <source>
        <strain evidence="5 6">D2M19</strain>
    </source>
</reference>
<comment type="caution">
    <text evidence="5">The sequence shown here is derived from an EMBL/GenBank/DDBJ whole genome shotgun (WGS) entry which is preliminary data.</text>
</comment>
<proteinExistence type="predicted"/>
<dbReference type="InterPro" id="IPR000792">
    <property type="entry name" value="Tscrpt_reg_LuxR_C"/>
</dbReference>
<sequence length="69" mass="7995">MRVTSREQDVFKLRIQGKTNKQIAAQLNISEITVRDHVSSLLRKRNVFSRMELIAAYHAELEKTSPLDI</sequence>
<dbReference type="Pfam" id="PF00196">
    <property type="entry name" value="GerE"/>
    <property type="match status" value="1"/>
</dbReference>
<dbReference type="CDD" id="cd06170">
    <property type="entry name" value="LuxR_C_like"/>
    <property type="match status" value="1"/>
</dbReference>
<evidence type="ECO:0000256" key="2">
    <source>
        <dbReference type="ARBA" id="ARBA00023125"/>
    </source>
</evidence>
<dbReference type="PROSITE" id="PS00622">
    <property type="entry name" value="HTH_LUXR_1"/>
    <property type="match status" value="1"/>
</dbReference>
<gene>
    <name evidence="5" type="ORF">KO508_06865</name>
</gene>